<keyword evidence="2" id="KW-0479">Metal-binding</keyword>
<evidence type="ECO:0000313" key="8">
    <source>
        <dbReference type="Proteomes" id="UP000000466"/>
    </source>
</evidence>
<name>K4KP17_SIMAS</name>
<feature type="chain" id="PRO_5003878283" evidence="5">
    <location>
        <begin position="30"/>
        <end position="782"/>
    </location>
</feature>
<dbReference type="PANTHER" id="PTHR42693">
    <property type="entry name" value="ARYLSULFATASE FAMILY MEMBER"/>
    <property type="match status" value="1"/>
</dbReference>
<keyword evidence="3" id="KW-0378">Hydrolase</keyword>
<evidence type="ECO:0000256" key="3">
    <source>
        <dbReference type="ARBA" id="ARBA00022801"/>
    </source>
</evidence>
<gene>
    <name evidence="7" type="ordered locus">M5M_13590</name>
</gene>
<dbReference type="STRING" id="1117647.M5M_13590"/>
<dbReference type="RefSeq" id="WP_015048020.1">
    <property type="nucleotide sequence ID" value="NC_018868.3"/>
</dbReference>
<dbReference type="Gene3D" id="3.40.720.10">
    <property type="entry name" value="Alkaline Phosphatase, subunit A"/>
    <property type="match status" value="1"/>
</dbReference>
<evidence type="ECO:0000256" key="5">
    <source>
        <dbReference type="SAM" id="SignalP"/>
    </source>
</evidence>
<sequence length="782" mass="87007">MKRSVWPLAAALGLLLAGCGADNSAPVSAKPTKDAMPSHGTVEFKGKIAREYENSEEWWPDAYKSAPEGAPNVVLILLDDTGFAQLGSFGGLTETPNLDALAENGLRYNNFHTTALCSPSRASIMAGRNPHSIGLGSHSLTAMGFPGYNAIIPENAKSVAKILQQNGFVNYALGKWDHTPLNEVSQTGPFTRWPSGEGFDHFYGFMAADADQYRTVMFEDHAPIEPWKHAGDDYHNSEDLADKAIKYITGHVSTAPKRPFMVFLAPGGMHSPHQAPEAYLKKYRGKFDMGWDKAREMILQKQKALGIVPANTQMTERPADIPAWDTLNADEKKLYARQMEVFAAMLDHLDEQIGRVVATLKRVGKYDNTVIMVTSDNGASGEGGLAGTFNETYVLNGLQTAFDANMRKYDKWGDRDTYPHYHAGWAMAGNTPHRYFKQSVHRGGIADPLIIQWPAGIKAKGEIRSQYHHIADIAPTILELTGLTLPDEIDGVPQIPMDGQSMQYSFNNASAPTVKKVQYYEMFGNRAIWAGGWKAVTLHGKRMPWITNSVTPFEDDVWELYNLNEDFSGAVDLADKFPEKLEEMKALFDQEAWKYNVYPLYDDMIMRLSRQQDRQFGDQTEFVFYYPGAVRIAEKASPPIKGRSHIISTQLNYTGVEEGVIVACGGFTGGYATFIKDGKFYYDYNFLDGVHYILESPALAAGEYNFEVKFTHTGQFAGYAELFVNGKMVDKVDMPQTHISTFSLSEPFDVGVDNGTPVSTLYSDAFEYTGELDKVVFRLLDK</sequence>
<feature type="domain" description="Sulfatase N-terminal" evidence="6">
    <location>
        <begin position="71"/>
        <end position="482"/>
    </location>
</feature>
<feature type="signal peptide" evidence="5">
    <location>
        <begin position="1"/>
        <end position="29"/>
    </location>
</feature>
<dbReference type="SUPFAM" id="SSF53649">
    <property type="entry name" value="Alkaline phosphatase-like"/>
    <property type="match status" value="1"/>
</dbReference>
<dbReference type="AlphaFoldDB" id="K4KP17"/>
<dbReference type="HOGENOM" id="CLU_006332_11_0_6"/>
<dbReference type="Proteomes" id="UP000000466">
    <property type="component" value="Chromosome"/>
</dbReference>
<dbReference type="InterPro" id="IPR000917">
    <property type="entry name" value="Sulfatase_N"/>
</dbReference>
<dbReference type="Pfam" id="PF00884">
    <property type="entry name" value="Sulfatase"/>
    <property type="match status" value="1"/>
</dbReference>
<dbReference type="EMBL" id="CP003746">
    <property type="protein sequence ID" value="AFU99858.1"/>
    <property type="molecule type" value="Genomic_DNA"/>
</dbReference>
<protein>
    <submittedName>
        <fullName evidence="7">Sulfatase</fullName>
    </submittedName>
</protein>
<dbReference type="InterPro" id="IPR050738">
    <property type="entry name" value="Sulfatase"/>
</dbReference>
<dbReference type="CDD" id="cd16025">
    <property type="entry name" value="PAS_like"/>
    <property type="match status" value="1"/>
</dbReference>
<keyword evidence="5" id="KW-0732">Signal</keyword>
<evidence type="ECO:0000313" key="7">
    <source>
        <dbReference type="EMBL" id="AFU99858.1"/>
    </source>
</evidence>
<keyword evidence="8" id="KW-1185">Reference proteome</keyword>
<organism evidence="7 8">
    <name type="scientific">Simiduia agarivorans (strain DSM 21679 / JCM 13881 / BCRC 17597 / SA1)</name>
    <dbReference type="NCBI Taxonomy" id="1117647"/>
    <lineage>
        <taxon>Bacteria</taxon>
        <taxon>Pseudomonadati</taxon>
        <taxon>Pseudomonadota</taxon>
        <taxon>Gammaproteobacteria</taxon>
        <taxon>Cellvibrionales</taxon>
        <taxon>Cellvibrionaceae</taxon>
        <taxon>Simiduia</taxon>
    </lineage>
</organism>
<dbReference type="InterPro" id="IPR024607">
    <property type="entry name" value="Sulfatase_CS"/>
</dbReference>
<proteinExistence type="inferred from homology"/>
<evidence type="ECO:0000256" key="1">
    <source>
        <dbReference type="ARBA" id="ARBA00008779"/>
    </source>
</evidence>
<accession>K4KP17</accession>
<dbReference type="OrthoDB" id="974590at2"/>
<dbReference type="PANTHER" id="PTHR42693:SF43">
    <property type="entry name" value="BLL2667 PROTEIN"/>
    <property type="match status" value="1"/>
</dbReference>
<evidence type="ECO:0000259" key="6">
    <source>
        <dbReference type="Pfam" id="PF00884"/>
    </source>
</evidence>
<dbReference type="InterPro" id="IPR017850">
    <property type="entry name" value="Alkaline_phosphatase_core_sf"/>
</dbReference>
<dbReference type="eggNOG" id="COG3119">
    <property type="taxonomic scope" value="Bacteria"/>
</dbReference>
<evidence type="ECO:0000256" key="4">
    <source>
        <dbReference type="ARBA" id="ARBA00022837"/>
    </source>
</evidence>
<reference evidence="7 8" key="1">
    <citation type="journal article" date="2013" name="Genome Announc.">
        <title>Complete genome sequence of Simiduia agarivorans SA1(T), a marine bacterium able to degrade a variety of polysaccharides.</title>
        <authorList>
            <person name="Lin S.Y."/>
            <person name="Shieh W.Y."/>
            <person name="Chen J.S."/>
            <person name="Tang S.L."/>
        </authorList>
    </citation>
    <scope>NUCLEOTIDE SEQUENCE [LARGE SCALE GENOMIC DNA]</scope>
    <source>
        <strain evidence="8">DSM 21679 / JCM 13881 / BCRC 17597 / SA1</strain>
    </source>
</reference>
<dbReference type="PROSITE" id="PS51257">
    <property type="entry name" value="PROKAR_LIPOPROTEIN"/>
    <property type="match status" value="1"/>
</dbReference>
<comment type="similarity">
    <text evidence="1">Belongs to the sulfatase family.</text>
</comment>
<keyword evidence="4" id="KW-0106">Calcium</keyword>
<dbReference type="GO" id="GO:0016787">
    <property type="term" value="F:hydrolase activity"/>
    <property type="evidence" value="ECO:0007669"/>
    <property type="project" value="UniProtKB-KW"/>
</dbReference>
<dbReference type="KEGG" id="saga:M5M_13590"/>
<dbReference type="GO" id="GO:0046872">
    <property type="term" value="F:metal ion binding"/>
    <property type="evidence" value="ECO:0007669"/>
    <property type="project" value="UniProtKB-KW"/>
</dbReference>
<evidence type="ECO:0000256" key="2">
    <source>
        <dbReference type="ARBA" id="ARBA00022723"/>
    </source>
</evidence>
<dbReference type="PROSITE" id="PS00523">
    <property type="entry name" value="SULFATASE_1"/>
    <property type="match status" value="1"/>
</dbReference>
<dbReference type="Gene3D" id="3.30.1120.10">
    <property type="match status" value="1"/>
</dbReference>